<protein>
    <submittedName>
        <fullName evidence="2">Uncharacterized protein</fullName>
    </submittedName>
</protein>
<dbReference type="Proteomes" id="UP001597512">
    <property type="component" value="Unassembled WGS sequence"/>
</dbReference>
<evidence type="ECO:0000256" key="1">
    <source>
        <dbReference type="SAM" id="Phobius"/>
    </source>
</evidence>
<name>A0ABW6AT89_9BACT</name>
<dbReference type="EMBL" id="JBHUOM010000023">
    <property type="protein sequence ID" value="MFD2937264.1"/>
    <property type="molecule type" value="Genomic_DNA"/>
</dbReference>
<comment type="caution">
    <text evidence="2">The sequence shown here is derived from an EMBL/GenBank/DDBJ whole genome shotgun (WGS) entry which is preliminary data.</text>
</comment>
<feature type="transmembrane region" description="Helical" evidence="1">
    <location>
        <begin position="12"/>
        <end position="32"/>
    </location>
</feature>
<proteinExistence type="predicted"/>
<reference evidence="3" key="1">
    <citation type="journal article" date="2019" name="Int. J. Syst. Evol. Microbiol.">
        <title>The Global Catalogue of Microorganisms (GCM) 10K type strain sequencing project: providing services to taxonomists for standard genome sequencing and annotation.</title>
        <authorList>
            <consortium name="The Broad Institute Genomics Platform"/>
            <consortium name="The Broad Institute Genome Sequencing Center for Infectious Disease"/>
            <person name="Wu L."/>
            <person name="Ma J."/>
        </authorList>
    </citation>
    <scope>NUCLEOTIDE SEQUENCE [LARGE SCALE GENOMIC DNA]</scope>
    <source>
        <strain evidence="3">KCTC 52490</strain>
    </source>
</reference>
<feature type="transmembrane region" description="Helical" evidence="1">
    <location>
        <begin position="69"/>
        <end position="84"/>
    </location>
</feature>
<accession>A0ABW6AT89</accession>
<dbReference type="RefSeq" id="WP_381506922.1">
    <property type="nucleotide sequence ID" value="NZ_JBHUOM010000023.1"/>
</dbReference>
<keyword evidence="1" id="KW-0812">Transmembrane</keyword>
<feature type="transmembrane region" description="Helical" evidence="1">
    <location>
        <begin position="105"/>
        <end position="123"/>
    </location>
</feature>
<organism evidence="2 3">
    <name type="scientific">Spirosoma flavum</name>
    <dbReference type="NCBI Taxonomy" id="2048557"/>
    <lineage>
        <taxon>Bacteria</taxon>
        <taxon>Pseudomonadati</taxon>
        <taxon>Bacteroidota</taxon>
        <taxon>Cytophagia</taxon>
        <taxon>Cytophagales</taxon>
        <taxon>Cytophagaceae</taxon>
        <taxon>Spirosoma</taxon>
    </lineage>
</organism>
<evidence type="ECO:0000313" key="2">
    <source>
        <dbReference type="EMBL" id="MFD2937264.1"/>
    </source>
</evidence>
<keyword evidence="1" id="KW-1133">Transmembrane helix</keyword>
<keyword evidence="3" id="KW-1185">Reference proteome</keyword>
<sequence length="157" mass="18349">MRTKWLFPHRYRFIGWIIFVPSVLLGLASMYADFTIRWLVVDILNESRTVELGNSITHLVDIQNLTDEIAAIGVIAGLLLIAFSKEKTEDEMISQLRLEALQWSVYANYIILVIAILTVYDTAFFNVMIYNMFTVLLVFIIRFRWLLYRNSHQLLAL</sequence>
<gene>
    <name evidence="2" type="ORF">ACFS25_26050</name>
</gene>
<keyword evidence="1" id="KW-0472">Membrane</keyword>
<feature type="transmembrane region" description="Helical" evidence="1">
    <location>
        <begin position="129"/>
        <end position="147"/>
    </location>
</feature>
<evidence type="ECO:0000313" key="3">
    <source>
        <dbReference type="Proteomes" id="UP001597512"/>
    </source>
</evidence>